<dbReference type="InterPro" id="IPR000618">
    <property type="entry name" value="Insect_cuticle"/>
</dbReference>
<proteinExistence type="predicted"/>
<organism evidence="3 4">
    <name type="scientific">Lepeophtheirus salmonis</name>
    <name type="common">Salmon louse</name>
    <name type="synonym">Caligus salmonis</name>
    <dbReference type="NCBI Taxonomy" id="72036"/>
    <lineage>
        <taxon>Eukaryota</taxon>
        <taxon>Metazoa</taxon>
        <taxon>Ecdysozoa</taxon>
        <taxon>Arthropoda</taxon>
        <taxon>Crustacea</taxon>
        <taxon>Multicrustacea</taxon>
        <taxon>Hexanauplia</taxon>
        <taxon>Copepoda</taxon>
        <taxon>Siphonostomatoida</taxon>
        <taxon>Caligidae</taxon>
        <taxon>Lepeophtheirus</taxon>
    </lineage>
</organism>
<feature type="region of interest" description="Disordered" evidence="1">
    <location>
        <begin position="62"/>
        <end position="106"/>
    </location>
</feature>
<feature type="compositionally biased region" description="Low complexity" evidence="1">
    <location>
        <begin position="433"/>
        <end position="442"/>
    </location>
</feature>
<evidence type="ECO:0000313" key="4">
    <source>
        <dbReference type="Proteomes" id="UP000675881"/>
    </source>
</evidence>
<accession>A0A7R8D3Y0</accession>
<keyword evidence="3" id="KW-0548">Nucleotidyltransferase</keyword>
<feature type="signal peptide" evidence="2">
    <location>
        <begin position="1"/>
        <end position="24"/>
    </location>
</feature>
<gene>
    <name evidence="3" type="ORF">LSAA_14043</name>
</gene>
<dbReference type="GO" id="GO:0042302">
    <property type="term" value="F:structural constituent of cuticle"/>
    <property type="evidence" value="ECO:0007669"/>
    <property type="project" value="UniProtKB-UniRule"/>
</dbReference>
<keyword evidence="4" id="KW-1185">Reference proteome</keyword>
<feature type="compositionally biased region" description="Polar residues" evidence="1">
    <location>
        <begin position="656"/>
        <end position="671"/>
    </location>
</feature>
<feature type="compositionally biased region" description="Polar residues" evidence="1">
    <location>
        <begin position="565"/>
        <end position="577"/>
    </location>
</feature>
<feature type="region of interest" description="Disordered" evidence="1">
    <location>
        <begin position="257"/>
        <end position="333"/>
    </location>
</feature>
<feature type="compositionally biased region" description="Polar residues" evidence="1">
    <location>
        <begin position="320"/>
        <end position="333"/>
    </location>
</feature>
<evidence type="ECO:0000256" key="2">
    <source>
        <dbReference type="SAM" id="SignalP"/>
    </source>
</evidence>
<feature type="compositionally biased region" description="Polar residues" evidence="1">
    <location>
        <begin position="618"/>
        <end position="648"/>
    </location>
</feature>
<keyword evidence="3" id="KW-0808">Transferase</keyword>
<feature type="compositionally biased region" description="Low complexity" evidence="1">
    <location>
        <begin position="673"/>
        <end position="688"/>
    </location>
</feature>
<dbReference type="EC" id="2.7.7.6" evidence="3"/>
<evidence type="ECO:0000313" key="3">
    <source>
        <dbReference type="EMBL" id="CAF3020864.1"/>
    </source>
</evidence>
<dbReference type="Proteomes" id="UP000675881">
    <property type="component" value="Chromosome 8"/>
</dbReference>
<keyword evidence="2" id="KW-0732">Signal</keyword>
<dbReference type="PROSITE" id="PS51155">
    <property type="entry name" value="CHIT_BIND_RR_2"/>
    <property type="match status" value="1"/>
</dbReference>
<feature type="chain" id="PRO_5043814821" evidence="2">
    <location>
        <begin position="25"/>
        <end position="998"/>
    </location>
</feature>
<protein>
    <submittedName>
        <fullName evidence="3">RPB1</fullName>
        <ecNumber evidence="3">2.7.7.6</ecNumber>
    </submittedName>
</protein>
<dbReference type="AlphaFoldDB" id="A0A7R8D3Y0"/>
<reference evidence="3" key="1">
    <citation type="submission" date="2021-02" db="EMBL/GenBank/DDBJ databases">
        <authorList>
            <person name="Bekaert M."/>
        </authorList>
    </citation>
    <scope>NUCLEOTIDE SEQUENCE</scope>
    <source>
        <strain evidence="3">IoA-00</strain>
    </source>
</reference>
<name>A0A7R8D3Y0_LEPSM</name>
<feature type="compositionally biased region" description="Low complexity" evidence="1">
    <location>
        <begin position="541"/>
        <end position="558"/>
    </location>
</feature>
<feature type="compositionally biased region" description="Polar residues" evidence="1">
    <location>
        <begin position="280"/>
        <end position="296"/>
    </location>
</feature>
<dbReference type="Pfam" id="PF00379">
    <property type="entry name" value="Chitin_bind_4"/>
    <property type="match status" value="1"/>
</dbReference>
<sequence>MIFFRKSCLALGILAILFLALVGAESNENESSLSQETLESKLAREESLLNKYSGKRVRRVRKGRKRKLLKPKQDLSAAEELKEDEDTNEEIEIHSSLSSSTTTTPNPVDDQILKAIEDILEINVPENKELEEEEKNFVQEITSSARFPRQQGNYYAPEYQYPPNNRPYNINYTVLDDKTGITHVREETGDGQGYVVGMYEVVEPGCNIRRVCYKATDEGGFEVLEMIKETCNDPSYGGGNTASSYLYLYPGGRREGSDKCSKYLPGRDLAGNQYPRKSIGTPSGSIASETSPTSLYNRPRPSVKYPQPQPSFKPVLHSSPAPSYSSTTQTPYKPSYHSFSTPSYEHVGYPSSTPSYSRYPSSTPSSSRFGKGSYQPSPPPKYNGYRLKGSTKAVPSSAPLYNSPKPTTPQYFASHPSSTPSYGAPYKPTTLNYRPYPSSTPSYEPPKPSPPKYGISPSDRPQPVTPKYGPYPSSTPNYGAPKPVTPKYTPYPSSTPSYGAPKQVTPKYRPYPSSTPSYGAPKPTTPKYRPYPSPTPSIGAPKPTTPKYSSYPSSTPSYDAPNPTTPKYDSYPSSTPSYEARKRTNPKYAPYPSSTPNFGAPSPKPNSNTYGNKYPSYHASSTPSYKRPVVSTTPQYPSSGPKYASSTAPKYVPKYPSTTLSQVHSSTTGKYQSAYPSSTPNYSTSPAPKYRPTTPKYQVTSSYGSPAAPAYGPPVSPSYGVPVSPALGLPSSPTYGAPVSPAYGIPTTTPKYVGYPSSTPVYSNSSPAPHGYSTPRAPLITTTKAPLYSSPSAKPYIPTTKKPIYGPSYGGSPAISPQPSRLPAYLFEHSLESQDISLVNRNLLLNILLRPGAGDYSKALPTPKVDVTSEGDSSVIIKLTFPYGSNINGLRAYTPKSKYELSEFTAFSDAIPEYARVENIGQGKDEIQVKIEEDQSGYVRPKRNEKKEEDDEKETLVIKKKDSKIENEENEDETKDISKSDDDKESIIKKLSDFVGLN</sequence>
<feature type="compositionally biased region" description="Low complexity" evidence="1">
    <location>
        <begin position="349"/>
        <end position="368"/>
    </location>
</feature>
<dbReference type="OrthoDB" id="10666945at2759"/>
<feature type="compositionally biased region" description="Acidic residues" evidence="1">
    <location>
        <begin position="81"/>
        <end position="90"/>
    </location>
</feature>
<evidence type="ECO:0000256" key="1">
    <source>
        <dbReference type="SAM" id="MobiDB-lite"/>
    </source>
</evidence>
<feature type="region of interest" description="Disordered" evidence="1">
    <location>
        <begin position="934"/>
        <end position="983"/>
    </location>
</feature>
<dbReference type="EMBL" id="HG994587">
    <property type="protein sequence ID" value="CAF3020864.1"/>
    <property type="molecule type" value="Genomic_DNA"/>
</dbReference>
<feature type="compositionally biased region" description="Basic and acidic residues" evidence="1">
    <location>
        <begin position="954"/>
        <end position="967"/>
    </location>
</feature>
<feature type="compositionally biased region" description="Low complexity" evidence="1">
    <location>
        <begin position="95"/>
        <end position="104"/>
    </location>
</feature>
<dbReference type="GO" id="GO:0003899">
    <property type="term" value="F:DNA-directed RNA polymerase activity"/>
    <property type="evidence" value="ECO:0007669"/>
    <property type="project" value="UniProtKB-EC"/>
</dbReference>
<feature type="compositionally biased region" description="Low complexity" evidence="1">
    <location>
        <begin position="481"/>
        <end position="498"/>
    </location>
</feature>
<feature type="region of interest" description="Disordered" evidence="1">
    <location>
        <begin position="346"/>
        <end position="698"/>
    </location>
</feature>
<feature type="compositionally biased region" description="Polar residues" evidence="1">
    <location>
        <begin position="404"/>
        <end position="421"/>
    </location>
</feature>